<evidence type="ECO:0000313" key="1">
    <source>
        <dbReference type="EMBL" id="MBE8429471.1"/>
    </source>
</evidence>
<dbReference type="RefSeq" id="WP_154643120.1">
    <property type="nucleotide sequence ID" value="NZ_CP186594.1"/>
</dbReference>
<dbReference type="EMBL" id="JADDXF010000007">
    <property type="protein sequence ID" value="MBE8429471.1"/>
    <property type="molecule type" value="Genomic_DNA"/>
</dbReference>
<evidence type="ECO:0000313" key="2">
    <source>
        <dbReference type="Proteomes" id="UP000644282"/>
    </source>
</evidence>
<accession>A0AA41BI50</accession>
<name>A0AA41BI50_LEPIR</name>
<gene>
    <name evidence="1" type="ORF">IQB77_06290</name>
</gene>
<dbReference type="AlphaFoldDB" id="A0AA41BI50"/>
<reference evidence="1" key="1">
    <citation type="submission" date="2020-10" db="EMBL/GenBank/DDBJ databases">
        <title>New Zealand Leptospira genomics.</title>
        <authorList>
            <person name="Wilkinson D.A."/>
            <person name="Nisa S."/>
            <person name="Moinet M."/>
            <person name="Benschop J."/>
        </authorList>
    </citation>
    <scope>NUCLEOTIDE SEQUENCE</scope>
    <source>
        <strain evidence="1">ESR8</strain>
    </source>
</reference>
<dbReference type="Proteomes" id="UP000644282">
    <property type="component" value="Unassembled WGS sequence"/>
</dbReference>
<organism evidence="1 2">
    <name type="scientific">Leptospira interrogans serovar Pomona</name>
    <dbReference type="NCBI Taxonomy" id="44276"/>
    <lineage>
        <taxon>Bacteria</taxon>
        <taxon>Pseudomonadati</taxon>
        <taxon>Spirochaetota</taxon>
        <taxon>Spirochaetia</taxon>
        <taxon>Leptospirales</taxon>
        <taxon>Leptospiraceae</taxon>
        <taxon>Leptospira</taxon>
    </lineage>
</organism>
<comment type="caution">
    <text evidence="1">The sequence shown here is derived from an EMBL/GenBank/DDBJ whole genome shotgun (WGS) entry which is preliminary data.</text>
</comment>
<proteinExistence type="predicted"/>
<protein>
    <submittedName>
        <fullName evidence="1">Uncharacterized protein</fullName>
    </submittedName>
</protein>
<sequence length="88" mass="10645">MNAKFLLLGLFLSLNCCTGPYRYYDDCSLQYSIDCGRNFDYRNRSGYYPYRNHSNYYKVINNGRYRHNPFYVPSGRFHNFGRPSKWKL</sequence>